<dbReference type="AlphaFoldDB" id="A0A5J4Z2J8"/>
<proteinExistence type="predicted"/>
<accession>A0A5J4Z2J8</accession>
<dbReference type="InterPro" id="IPR038717">
    <property type="entry name" value="Tc1-like_DDE_dom"/>
</dbReference>
<sequence>MLQNDGLLDRCRQMVDPNMVFLQDIALVYKSRLAKNFMNDKNVELRDWPAYSPDLNVIENMWEIPAPKVYVGARECQMVLELKNTILLVWETLDQPVMANLYASLPKRIFDCAHL</sequence>
<dbReference type="Proteomes" id="UP000324585">
    <property type="component" value="Unassembled WGS sequence"/>
</dbReference>
<feature type="domain" description="Tc1-like transposase DDE" evidence="1">
    <location>
        <begin position="10"/>
        <end position="63"/>
    </location>
</feature>
<dbReference type="OrthoDB" id="164332at2759"/>
<dbReference type="EMBL" id="VRMN01000001">
    <property type="protein sequence ID" value="KAA8497498.1"/>
    <property type="molecule type" value="Genomic_DNA"/>
</dbReference>
<dbReference type="InterPro" id="IPR036397">
    <property type="entry name" value="RNaseH_sf"/>
</dbReference>
<evidence type="ECO:0000313" key="2">
    <source>
        <dbReference type="EMBL" id="KAA8497498.1"/>
    </source>
</evidence>
<dbReference type="Pfam" id="PF13358">
    <property type="entry name" value="DDE_3"/>
    <property type="match status" value="1"/>
</dbReference>
<dbReference type="OMA" id="NEWNTIT"/>
<evidence type="ECO:0000313" key="3">
    <source>
        <dbReference type="Proteomes" id="UP000324585"/>
    </source>
</evidence>
<dbReference type="GO" id="GO:0003676">
    <property type="term" value="F:nucleic acid binding"/>
    <property type="evidence" value="ECO:0007669"/>
    <property type="project" value="InterPro"/>
</dbReference>
<gene>
    <name evidence="2" type="ORF">FVE85_5083</name>
</gene>
<protein>
    <submittedName>
        <fullName evidence="2">Transposable element Tc3 transposase</fullName>
    </submittedName>
</protein>
<keyword evidence="3" id="KW-1185">Reference proteome</keyword>
<name>A0A5J4Z2J8_PORPP</name>
<dbReference type="Gene3D" id="3.30.420.10">
    <property type="entry name" value="Ribonuclease H-like superfamily/Ribonuclease H"/>
    <property type="match status" value="1"/>
</dbReference>
<evidence type="ECO:0000259" key="1">
    <source>
        <dbReference type="Pfam" id="PF13358"/>
    </source>
</evidence>
<reference evidence="3" key="1">
    <citation type="journal article" date="2019" name="Nat. Commun.">
        <title>Expansion of phycobilisome linker gene families in mesophilic red algae.</title>
        <authorList>
            <person name="Lee J."/>
            <person name="Kim D."/>
            <person name="Bhattacharya D."/>
            <person name="Yoon H.S."/>
        </authorList>
    </citation>
    <scope>NUCLEOTIDE SEQUENCE [LARGE SCALE GENOMIC DNA]</scope>
    <source>
        <strain evidence="3">CCMP 1328</strain>
    </source>
</reference>
<organism evidence="2 3">
    <name type="scientific">Porphyridium purpureum</name>
    <name type="common">Red alga</name>
    <name type="synonym">Porphyridium cruentum</name>
    <dbReference type="NCBI Taxonomy" id="35688"/>
    <lineage>
        <taxon>Eukaryota</taxon>
        <taxon>Rhodophyta</taxon>
        <taxon>Bangiophyceae</taxon>
        <taxon>Porphyridiales</taxon>
        <taxon>Porphyridiaceae</taxon>
        <taxon>Porphyridium</taxon>
    </lineage>
</organism>
<comment type="caution">
    <text evidence="2">The sequence shown here is derived from an EMBL/GenBank/DDBJ whole genome shotgun (WGS) entry which is preliminary data.</text>
</comment>